<dbReference type="AlphaFoldDB" id="A0A4U5MR37"/>
<evidence type="ECO:0000313" key="1">
    <source>
        <dbReference type="EMBL" id="TKR72084.1"/>
    </source>
</evidence>
<dbReference type="Proteomes" id="UP000298663">
    <property type="component" value="Unassembled WGS sequence"/>
</dbReference>
<comment type="caution">
    <text evidence="1">The sequence shown here is derived from an EMBL/GenBank/DDBJ whole genome shotgun (WGS) entry which is preliminary data.</text>
</comment>
<protein>
    <submittedName>
        <fullName evidence="1">Uncharacterized protein</fullName>
    </submittedName>
</protein>
<reference evidence="1 2" key="1">
    <citation type="journal article" date="2015" name="Genome Biol.">
        <title>Comparative genomics of Steinernema reveals deeply conserved gene regulatory networks.</title>
        <authorList>
            <person name="Dillman A.R."/>
            <person name="Macchietto M."/>
            <person name="Porter C.F."/>
            <person name="Rogers A."/>
            <person name="Williams B."/>
            <person name="Antoshechkin I."/>
            <person name="Lee M.M."/>
            <person name="Goodwin Z."/>
            <person name="Lu X."/>
            <person name="Lewis E.E."/>
            <person name="Goodrich-Blair H."/>
            <person name="Stock S.P."/>
            <person name="Adams B.J."/>
            <person name="Sternberg P.W."/>
            <person name="Mortazavi A."/>
        </authorList>
    </citation>
    <scope>NUCLEOTIDE SEQUENCE [LARGE SCALE GENOMIC DNA]</scope>
    <source>
        <strain evidence="1 2">ALL</strain>
    </source>
</reference>
<gene>
    <name evidence="1" type="ORF">L596_019598</name>
</gene>
<name>A0A4U5MR37_STECR</name>
<proteinExistence type="predicted"/>
<dbReference type="EMBL" id="AZBU02000006">
    <property type="protein sequence ID" value="TKR72084.1"/>
    <property type="molecule type" value="Genomic_DNA"/>
</dbReference>
<reference evidence="1 2" key="2">
    <citation type="journal article" date="2019" name="G3 (Bethesda)">
        <title>Hybrid Assembly of the Genome of the Entomopathogenic Nematode Steinernema carpocapsae Identifies the X-Chromosome.</title>
        <authorList>
            <person name="Serra L."/>
            <person name="Macchietto M."/>
            <person name="Macias-Munoz A."/>
            <person name="McGill C.J."/>
            <person name="Rodriguez I.M."/>
            <person name="Rodriguez B."/>
            <person name="Murad R."/>
            <person name="Mortazavi A."/>
        </authorList>
    </citation>
    <scope>NUCLEOTIDE SEQUENCE [LARGE SCALE GENOMIC DNA]</scope>
    <source>
        <strain evidence="1 2">ALL</strain>
    </source>
</reference>
<accession>A0A4U5MR37</accession>
<organism evidence="1 2">
    <name type="scientific">Steinernema carpocapsae</name>
    <name type="common">Entomopathogenic nematode</name>
    <dbReference type="NCBI Taxonomy" id="34508"/>
    <lineage>
        <taxon>Eukaryota</taxon>
        <taxon>Metazoa</taxon>
        <taxon>Ecdysozoa</taxon>
        <taxon>Nematoda</taxon>
        <taxon>Chromadorea</taxon>
        <taxon>Rhabditida</taxon>
        <taxon>Tylenchina</taxon>
        <taxon>Panagrolaimomorpha</taxon>
        <taxon>Strongyloidoidea</taxon>
        <taxon>Steinernematidae</taxon>
        <taxon>Steinernema</taxon>
    </lineage>
</organism>
<evidence type="ECO:0000313" key="2">
    <source>
        <dbReference type="Proteomes" id="UP000298663"/>
    </source>
</evidence>
<keyword evidence="2" id="KW-1185">Reference proteome</keyword>
<sequence>MNNKNGPVATVCGPFKSHLDKDPVDFKAFALYRNEQNKEFLGNQPTFTHTYYLQALLSIFSQLLIF</sequence>